<dbReference type="VEuPathDB" id="FungiDB:BO71DRAFT_54863"/>
<dbReference type="Proteomes" id="UP000247810">
    <property type="component" value="Unassembled WGS sequence"/>
</dbReference>
<evidence type="ECO:0000313" key="2">
    <source>
        <dbReference type="Proteomes" id="UP000247810"/>
    </source>
</evidence>
<organism evidence="1 2">
    <name type="scientific">Aspergillus ellipticus CBS 707.79</name>
    <dbReference type="NCBI Taxonomy" id="1448320"/>
    <lineage>
        <taxon>Eukaryota</taxon>
        <taxon>Fungi</taxon>
        <taxon>Dikarya</taxon>
        <taxon>Ascomycota</taxon>
        <taxon>Pezizomycotina</taxon>
        <taxon>Eurotiomycetes</taxon>
        <taxon>Eurotiomycetidae</taxon>
        <taxon>Eurotiales</taxon>
        <taxon>Aspergillaceae</taxon>
        <taxon>Aspergillus</taxon>
        <taxon>Aspergillus subgen. Circumdati</taxon>
    </lineage>
</organism>
<name>A0A319D1X8_9EURO</name>
<keyword evidence="2" id="KW-1185">Reference proteome</keyword>
<evidence type="ECO:0000313" key="1">
    <source>
        <dbReference type="EMBL" id="PYH91220.1"/>
    </source>
</evidence>
<reference evidence="1 2" key="1">
    <citation type="submission" date="2018-02" db="EMBL/GenBank/DDBJ databases">
        <title>The genomes of Aspergillus section Nigri reveals drivers in fungal speciation.</title>
        <authorList>
            <consortium name="DOE Joint Genome Institute"/>
            <person name="Vesth T.C."/>
            <person name="Nybo J."/>
            <person name="Theobald S."/>
            <person name="Brandl J."/>
            <person name="Frisvad J.C."/>
            <person name="Nielsen K.F."/>
            <person name="Lyhne E.K."/>
            <person name="Kogle M.E."/>
            <person name="Kuo A."/>
            <person name="Riley R."/>
            <person name="Clum A."/>
            <person name="Nolan M."/>
            <person name="Lipzen A."/>
            <person name="Salamov A."/>
            <person name="Henrissat B."/>
            <person name="Wiebenga A."/>
            <person name="De vries R.P."/>
            <person name="Grigoriev I.V."/>
            <person name="Mortensen U.H."/>
            <person name="Andersen M.R."/>
            <person name="Baker S.E."/>
        </authorList>
    </citation>
    <scope>NUCLEOTIDE SEQUENCE [LARGE SCALE GENOMIC DNA]</scope>
    <source>
        <strain evidence="1 2">CBS 707.79</strain>
    </source>
</reference>
<proteinExistence type="predicted"/>
<gene>
    <name evidence="1" type="ORF">BO71DRAFT_54863</name>
</gene>
<sequence>MVIISTLDPLRSSLRTEALAVPNRSLRACRRGQAVVSSPPPPHFSLLIYFMQDATVSVRFLHPWPRTGVQPLSVGSARSPIESIAYPAYRLFSVPGRNYIEDSSVRMHAREGCVMRPQTRQTAPGGLFSFGTSVSVQSRTFPRNYTYTLPC</sequence>
<dbReference type="AlphaFoldDB" id="A0A319D1X8"/>
<dbReference type="EMBL" id="KZ825952">
    <property type="protein sequence ID" value="PYH91220.1"/>
    <property type="molecule type" value="Genomic_DNA"/>
</dbReference>
<accession>A0A319D1X8</accession>
<protein>
    <submittedName>
        <fullName evidence="1">Uncharacterized protein</fullName>
    </submittedName>
</protein>